<evidence type="ECO:0000256" key="1">
    <source>
        <dbReference type="ARBA" id="ARBA00001933"/>
    </source>
</evidence>
<keyword evidence="7 8" id="KW-0663">Pyridoxal phosphate</keyword>
<dbReference type="InterPro" id="IPR005814">
    <property type="entry name" value="Aminotrans_3"/>
</dbReference>
<comment type="subunit">
    <text evidence="3">Homotetramer.</text>
</comment>
<dbReference type="InterPro" id="IPR015424">
    <property type="entry name" value="PyrdxlP-dep_Trfase"/>
</dbReference>
<comment type="caution">
    <text evidence="10">The sequence shown here is derived from an EMBL/GenBank/DDBJ whole genome shotgun (WGS) entry which is preliminary data.</text>
</comment>
<evidence type="ECO:0000256" key="8">
    <source>
        <dbReference type="RuleBase" id="RU003560"/>
    </source>
</evidence>
<comment type="cofactor">
    <cofactor evidence="1">
        <name>pyridoxal 5'-phosphate</name>
        <dbReference type="ChEBI" id="CHEBI:597326"/>
    </cofactor>
</comment>
<dbReference type="SUPFAM" id="SSF53383">
    <property type="entry name" value="PLP-dependent transferases"/>
    <property type="match status" value="1"/>
</dbReference>
<evidence type="ECO:0000256" key="5">
    <source>
        <dbReference type="ARBA" id="ARBA00022576"/>
    </source>
</evidence>
<dbReference type="EC" id="2.6.1.44" evidence="4"/>
<dbReference type="Proteomes" id="UP000660265">
    <property type="component" value="Unassembled WGS sequence"/>
</dbReference>
<name>A0ABQ2E2C2_9ACTN</name>
<evidence type="ECO:0000256" key="9">
    <source>
        <dbReference type="SAM" id="MobiDB-lite"/>
    </source>
</evidence>
<dbReference type="PANTHER" id="PTHR45688">
    <property type="match status" value="1"/>
</dbReference>
<proteinExistence type="inferred from homology"/>
<keyword evidence="11" id="KW-1185">Reference proteome</keyword>
<evidence type="ECO:0000313" key="11">
    <source>
        <dbReference type="Proteomes" id="UP000660265"/>
    </source>
</evidence>
<sequence length="464" mass="48743">MTEAQVGPAAGPAAAHAAGPAAGSTASAPSHEGPVHLPATALHDRHRAVLPDWLALYYRRPLELTHGEGRHVWDADGNRYLDFFGGILTTMTAHALPEVTKAVSEQAGRLIHSSTLYLNRPMVDFAERVAHLSGIPDARVFVTTSGTEANDTALLLATAYRRSNQILAMRNSYHGRSFSTVSITGNSGWSPTSLSPLQTLYVHGGVRTRGPYAHLSDAEFIAACVADLEDLLGHTRVPAALIAEPIQGVGGFTSPPDGLYAAFREVLGRHGILWISDEVQTGWGRTGDHFWGWQAHADNGPPDILTFAKGIGNGMSVGGVVARAEIMNCLDTNSISTFGGSPVTMAAGVANLTYLLEHDLPGNARRVGGLLIERLRAVGAPVPAVREVRGRGLMIGIELVKPGTDEADPEAAAAVTEAAREGGLLIGKGGGHDSSVLRIAPPLSLTVAEAEEGAAILERALGRL</sequence>
<feature type="compositionally biased region" description="Low complexity" evidence="9">
    <location>
        <begin position="7"/>
        <end position="30"/>
    </location>
</feature>
<dbReference type="PIRSF" id="PIRSF000521">
    <property type="entry name" value="Transaminase_4ab_Lys_Orn"/>
    <property type="match status" value="1"/>
</dbReference>
<accession>A0ABQ2E2C2</accession>
<evidence type="ECO:0000256" key="6">
    <source>
        <dbReference type="ARBA" id="ARBA00022679"/>
    </source>
</evidence>
<evidence type="ECO:0000256" key="3">
    <source>
        <dbReference type="ARBA" id="ARBA00011881"/>
    </source>
</evidence>
<dbReference type="Gene3D" id="3.40.640.10">
    <property type="entry name" value="Type I PLP-dependent aspartate aminotransferase-like (Major domain)"/>
    <property type="match status" value="1"/>
</dbReference>
<feature type="region of interest" description="Disordered" evidence="9">
    <location>
        <begin position="1"/>
        <end position="37"/>
    </location>
</feature>
<gene>
    <name evidence="10" type="ORF">GCM10011583_17390</name>
</gene>
<dbReference type="PANTHER" id="PTHR45688:SF3">
    <property type="entry name" value="ALANINE--GLYOXYLATE AMINOTRANSFERASE 2, MITOCHONDRIAL"/>
    <property type="match status" value="1"/>
</dbReference>
<dbReference type="InterPro" id="IPR015422">
    <property type="entry name" value="PyrdxlP-dep_Trfase_small"/>
</dbReference>
<dbReference type="Pfam" id="PF00202">
    <property type="entry name" value="Aminotran_3"/>
    <property type="match status" value="1"/>
</dbReference>
<dbReference type="InterPro" id="IPR015421">
    <property type="entry name" value="PyrdxlP-dep_Trfase_major"/>
</dbReference>
<evidence type="ECO:0000313" key="10">
    <source>
        <dbReference type="EMBL" id="GGJ86316.1"/>
    </source>
</evidence>
<comment type="similarity">
    <text evidence="2 8">Belongs to the class-III pyridoxal-phosphate-dependent aminotransferase family.</text>
</comment>
<organism evidence="10 11">
    <name type="scientific">Streptomyces camponoticapitis</name>
    <dbReference type="NCBI Taxonomy" id="1616125"/>
    <lineage>
        <taxon>Bacteria</taxon>
        <taxon>Bacillati</taxon>
        <taxon>Actinomycetota</taxon>
        <taxon>Actinomycetes</taxon>
        <taxon>Kitasatosporales</taxon>
        <taxon>Streptomycetaceae</taxon>
        <taxon>Streptomyces</taxon>
    </lineage>
</organism>
<dbReference type="GO" id="GO:0008483">
    <property type="term" value="F:transaminase activity"/>
    <property type="evidence" value="ECO:0007669"/>
    <property type="project" value="UniProtKB-KW"/>
</dbReference>
<keyword evidence="6" id="KW-0808">Transferase</keyword>
<dbReference type="Gene3D" id="3.90.1150.10">
    <property type="entry name" value="Aspartate Aminotransferase, domain 1"/>
    <property type="match status" value="1"/>
</dbReference>
<reference evidence="11" key="1">
    <citation type="journal article" date="2019" name="Int. J. Syst. Evol. Microbiol.">
        <title>The Global Catalogue of Microorganisms (GCM) 10K type strain sequencing project: providing services to taxonomists for standard genome sequencing and annotation.</title>
        <authorList>
            <consortium name="The Broad Institute Genomics Platform"/>
            <consortium name="The Broad Institute Genome Sequencing Center for Infectious Disease"/>
            <person name="Wu L."/>
            <person name="Ma J."/>
        </authorList>
    </citation>
    <scope>NUCLEOTIDE SEQUENCE [LARGE SCALE GENOMIC DNA]</scope>
    <source>
        <strain evidence="11">CGMCC 4.7275</strain>
    </source>
</reference>
<protein>
    <recommendedName>
        <fullName evidence="4">alanine--glyoxylate transaminase</fullName>
        <ecNumber evidence="4">2.6.1.44</ecNumber>
    </recommendedName>
</protein>
<dbReference type="EMBL" id="BMMV01000004">
    <property type="protein sequence ID" value="GGJ86316.1"/>
    <property type="molecule type" value="Genomic_DNA"/>
</dbReference>
<keyword evidence="5 10" id="KW-0032">Aminotransferase</keyword>
<evidence type="ECO:0000256" key="7">
    <source>
        <dbReference type="ARBA" id="ARBA00022898"/>
    </source>
</evidence>
<evidence type="ECO:0000256" key="2">
    <source>
        <dbReference type="ARBA" id="ARBA00008954"/>
    </source>
</evidence>
<dbReference type="CDD" id="cd00610">
    <property type="entry name" value="OAT_like"/>
    <property type="match status" value="1"/>
</dbReference>
<evidence type="ECO:0000256" key="4">
    <source>
        <dbReference type="ARBA" id="ARBA00013049"/>
    </source>
</evidence>